<name>R8BI46_PHAM7</name>
<accession>R8BI46</accession>
<feature type="region of interest" description="Disordered" evidence="1">
    <location>
        <begin position="1"/>
        <end position="32"/>
    </location>
</feature>
<dbReference type="Proteomes" id="UP000014074">
    <property type="component" value="Unassembled WGS sequence"/>
</dbReference>
<feature type="compositionally biased region" description="Basic and acidic residues" evidence="1">
    <location>
        <begin position="7"/>
        <end position="20"/>
    </location>
</feature>
<evidence type="ECO:0000313" key="3">
    <source>
        <dbReference type="Proteomes" id="UP000014074"/>
    </source>
</evidence>
<protein>
    <submittedName>
        <fullName evidence="2">Putative rna recognition domain-containing protein</fullName>
    </submittedName>
</protein>
<organism evidence="2 3">
    <name type="scientific">Phaeoacremonium minimum (strain UCR-PA7)</name>
    <name type="common">Esca disease fungus</name>
    <name type="synonym">Togninia minima</name>
    <dbReference type="NCBI Taxonomy" id="1286976"/>
    <lineage>
        <taxon>Eukaryota</taxon>
        <taxon>Fungi</taxon>
        <taxon>Dikarya</taxon>
        <taxon>Ascomycota</taxon>
        <taxon>Pezizomycotina</taxon>
        <taxon>Sordariomycetes</taxon>
        <taxon>Sordariomycetidae</taxon>
        <taxon>Togniniales</taxon>
        <taxon>Togniniaceae</taxon>
        <taxon>Phaeoacremonium</taxon>
    </lineage>
</organism>
<dbReference type="RefSeq" id="XP_007916141.1">
    <property type="nucleotide sequence ID" value="XM_007917950.1"/>
</dbReference>
<proteinExistence type="predicted"/>
<reference evidence="3" key="1">
    <citation type="journal article" date="2013" name="Genome Announc.">
        <title>Draft genome sequence of the ascomycete Phaeoacremonium aleophilum strain UCR-PA7, a causal agent of the esca disease complex in grapevines.</title>
        <authorList>
            <person name="Blanco-Ulate B."/>
            <person name="Rolshausen P."/>
            <person name="Cantu D."/>
        </authorList>
    </citation>
    <scope>NUCLEOTIDE SEQUENCE [LARGE SCALE GENOMIC DNA]</scope>
    <source>
        <strain evidence="3">UCR-PA7</strain>
    </source>
</reference>
<evidence type="ECO:0000256" key="1">
    <source>
        <dbReference type="SAM" id="MobiDB-lite"/>
    </source>
</evidence>
<dbReference type="GeneID" id="19325955"/>
<dbReference type="KEGG" id="tmn:UCRPA7_5403"/>
<gene>
    <name evidence="2" type="ORF">UCRPA7_5403</name>
</gene>
<sequence length="99" mass="10965">MSINAPQRDEDAKAAMEHGKGTMTLTPQRDEDAKAAMEHGKGTMILGRACRTEMVKVNRIFVTYKVTNDDITAEEGRLAMCTSLVPTYVPDIFDENDPC</sequence>
<dbReference type="OrthoDB" id="410044at2759"/>
<dbReference type="HOGENOM" id="CLU_2321993_0_0_1"/>
<dbReference type="EMBL" id="KB933181">
    <property type="protein sequence ID" value="EON98998.1"/>
    <property type="molecule type" value="Genomic_DNA"/>
</dbReference>
<dbReference type="AlphaFoldDB" id="R8BI46"/>
<evidence type="ECO:0000313" key="2">
    <source>
        <dbReference type="EMBL" id="EON98998.1"/>
    </source>
</evidence>
<keyword evidence="3" id="KW-1185">Reference proteome</keyword>